<evidence type="ECO:0000313" key="3">
    <source>
        <dbReference type="Proteomes" id="UP001212841"/>
    </source>
</evidence>
<name>A0AAD5S0S1_9FUNG</name>
<comment type="caution">
    <text evidence="2">The sequence shown here is derived from an EMBL/GenBank/DDBJ whole genome shotgun (WGS) entry which is preliminary data.</text>
</comment>
<keyword evidence="1" id="KW-0732">Signal</keyword>
<organism evidence="2 3">
    <name type="scientific">Rhizophlyctis rosea</name>
    <dbReference type="NCBI Taxonomy" id="64517"/>
    <lineage>
        <taxon>Eukaryota</taxon>
        <taxon>Fungi</taxon>
        <taxon>Fungi incertae sedis</taxon>
        <taxon>Chytridiomycota</taxon>
        <taxon>Chytridiomycota incertae sedis</taxon>
        <taxon>Chytridiomycetes</taxon>
        <taxon>Rhizophlyctidales</taxon>
        <taxon>Rhizophlyctidaceae</taxon>
        <taxon>Rhizophlyctis</taxon>
    </lineage>
</organism>
<reference evidence="2" key="1">
    <citation type="submission" date="2020-05" db="EMBL/GenBank/DDBJ databases">
        <title>Phylogenomic resolution of chytrid fungi.</title>
        <authorList>
            <person name="Stajich J.E."/>
            <person name="Amses K."/>
            <person name="Simmons R."/>
            <person name="Seto K."/>
            <person name="Myers J."/>
            <person name="Bonds A."/>
            <person name="Quandt C.A."/>
            <person name="Barry K."/>
            <person name="Liu P."/>
            <person name="Grigoriev I."/>
            <person name="Longcore J.E."/>
            <person name="James T.Y."/>
        </authorList>
    </citation>
    <scope>NUCLEOTIDE SEQUENCE</scope>
    <source>
        <strain evidence="2">JEL0318</strain>
    </source>
</reference>
<proteinExistence type="predicted"/>
<dbReference type="Proteomes" id="UP001212841">
    <property type="component" value="Unassembled WGS sequence"/>
</dbReference>
<evidence type="ECO:0000256" key="1">
    <source>
        <dbReference type="SAM" id="SignalP"/>
    </source>
</evidence>
<keyword evidence="3" id="KW-1185">Reference proteome</keyword>
<dbReference type="EMBL" id="JADGJD010002919">
    <property type="protein sequence ID" value="KAJ3027140.1"/>
    <property type="molecule type" value="Genomic_DNA"/>
</dbReference>
<feature type="signal peptide" evidence="1">
    <location>
        <begin position="1"/>
        <end position="24"/>
    </location>
</feature>
<sequence>MTRKPTLLLTILSLFLLFASPILTTPVLKDIHQTDVDVYTASTENAERFVVRVERVDAVLDVPEGEEGKKGELVAGRQVDVLMGFDVLANGDITINGQPIPLGTTTLKTEAHVSALTAIQIESVQKLNLTNEEVLNAFDTGIVSVEVTAEREQVLVEGVEVTAITITEKVLEVNGVEVVQ</sequence>
<protein>
    <submittedName>
        <fullName evidence="2">Uncharacterized protein</fullName>
    </submittedName>
</protein>
<accession>A0AAD5S0S1</accession>
<evidence type="ECO:0000313" key="2">
    <source>
        <dbReference type="EMBL" id="KAJ3027140.1"/>
    </source>
</evidence>
<gene>
    <name evidence="2" type="ORF">HK097_006224</name>
</gene>
<feature type="chain" id="PRO_5041954605" evidence="1">
    <location>
        <begin position="25"/>
        <end position="180"/>
    </location>
</feature>
<feature type="non-terminal residue" evidence="2">
    <location>
        <position position="180"/>
    </location>
</feature>
<dbReference type="AlphaFoldDB" id="A0AAD5S0S1"/>